<keyword evidence="4 18" id="KW-0349">Heme</keyword>
<comment type="similarity">
    <text evidence="2 18">Belongs to the cytochrome P450 family.</text>
</comment>
<evidence type="ECO:0000256" key="13">
    <source>
        <dbReference type="ARBA" id="ARBA00049645"/>
    </source>
</evidence>
<keyword evidence="9 18" id="KW-0503">Monooxygenase</keyword>
<dbReference type="GO" id="GO:0020037">
    <property type="term" value="F:heme binding"/>
    <property type="evidence" value="ECO:0007669"/>
    <property type="project" value="InterPro"/>
</dbReference>
<keyword evidence="11" id="KW-1207">Sterol metabolism</keyword>
<dbReference type="InterPro" id="IPR036396">
    <property type="entry name" value="Cyt_P450_sf"/>
</dbReference>
<dbReference type="SUPFAM" id="SSF48264">
    <property type="entry name" value="Cytochrome P450"/>
    <property type="match status" value="1"/>
</dbReference>
<dbReference type="InterPro" id="IPR001128">
    <property type="entry name" value="Cyt_P450"/>
</dbReference>
<evidence type="ECO:0000256" key="15">
    <source>
        <dbReference type="ARBA" id="ARBA00079588"/>
    </source>
</evidence>
<evidence type="ECO:0000256" key="1">
    <source>
        <dbReference type="ARBA" id="ARBA00001971"/>
    </source>
</evidence>
<dbReference type="GO" id="GO:0005506">
    <property type="term" value="F:iron ion binding"/>
    <property type="evidence" value="ECO:0007669"/>
    <property type="project" value="InterPro"/>
</dbReference>
<dbReference type="GO" id="GO:0008395">
    <property type="term" value="F:steroid hydroxylase activity"/>
    <property type="evidence" value="ECO:0007669"/>
    <property type="project" value="TreeGrafter"/>
</dbReference>
<comment type="pathway">
    <text evidence="13">Steroid metabolism; cholesterol degradation.</text>
</comment>
<dbReference type="GO" id="GO:0006707">
    <property type="term" value="P:cholesterol catabolic process"/>
    <property type="evidence" value="ECO:0007669"/>
    <property type="project" value="TreeGrafter"/>
</dbReference>
<dbReference type="PROSITE" id="PS00086">
    <property type="entry name" value="CYTOCHROME_P450"/>
    <property type="match status" value="1"/>
</dbReference>
<dbReference type="EMBL" id="CP027541">
    <property type="protein sequence ID" value="AWT54665.1"/>
    <property type="molecule type" value="Genomic_DNA"/>
</dbReference>
<keyword evidence="8 18" id="KW-0408">Iron</keyword>
<dbReference type="InterPro" id="IPR017972">
    <property type="entry name" value="Cyt_P450_CS"/>
</dbReference>
<keyword evidence="6" id="KW-0442">Lipid degradation</keyword>
<evidence type="ECO:0000256" key="5">
    <source>
        <dbReference type="ARBA" id="ARBA00022723"/>
    </source>
</evidence>
<dbReference type="PRINTS" id="PR00359">
    <property type="entry name" value="BP450"/>
</dbReference>
<dbReference type="CDD" id="cd11078">
    <property type="entry name" value="CYP130-like"/>
    <property type="match status" value="1"/>
</dbReference>
<proteinExistence type="inferred from homology"/>
<evidence type="ECO:0000256" key="16">
    <source>
        <dbReference type="ARBA" id="ARBA00082981"/>
    </source>
</evidence>
<evidence type="ECO:0000256" key="11">
    <source>
        <dbReference type="ARBA" id="ARBA00023166"/>
    </source>
</evidence>
<dbReference type="PANTHER" id="PTHR46696">
    <property type="entry name" value="P450, PUTATIVE (EUROFUNG)-RELATED"/>
    <property type="match status" value="1"/>
</dbReference>
<reference evidence="20" key="2">
    <citation type="submission" date="2018-03" db="EMBL/GenBank/DDBJ databases">
        <authorList>
            <person name="Derbyshire K."/>
            <person name="Gray T.A."/>
            <person name="Champion M."/>
        </authorList>
    </citation>
    <scope>NUCLEOTIDE SEQUENCE [LARGE SCALE GENOMIC DNA]</scope>
    <source>
        <strain evidence="20">MKD8</strain>
    </source>
</reference>
<sequence length="407" mass="45925">MTVDDSGVVVTDVAGPYYDPYDVGIVADPYPVYARLRDEAPLYHNEHYGFWALSRHADVENALANWQTFSNSRSDILELVKSDFDMPPGVMMFTDPPMHTMLRGLMSRVFTPRRMAEIEDQIRQYCVRCLDPLVGSDRFDIIAELASMMPMRVIGMLLGIPESEQIGVRDANDANLRTKPGAPMKVAQADKIADGRIYADYVEWRSKNPSDDLMTALLGVEFTDEHGLTRKLTRKEVLHYTQVVAGAGNETTGRLIGWLAKVLAEHPDQRRQIEQDRSLLTRAVDETLRFEPTGPHVARWVARDFEAYGQTVPAGSAMLLLFGAANRDPRRYTDPDVFDIHRDNISHLTFGKGLHYCLGANLARLEGRVALDELLNRFPEWDIDYSTARLAPTSTVRGWERLDVLVG</sequence>
<gene>
    <name evidence="19" type="ORF">D806_036940</name>
</gene>
<evidence type="ECO:0000256" key="7">
    <source>
        <dbReference type="ARBA" id="ARBA00023002"/>
    </source>
</evidence>
<evidence type="ECO:0000256" key="18">
    <source>
        <dbReference type="RuleBase" id="RU000461"/>
    </source>
</evidence>
<accession>A0A2U9PTP7</accession>
<dbReference type="RefSeq" id="WP_003895148.1">
    <property type="nucleotide sequence ID" value="NZ_CP027541.1"/>
</dbReference>
<name>A0A2U9PTP7_MYCSE</name>
<evidence type="ECO:0000313" key="19">
    <source>
        <dbReference type="EMBL" id="AWT54665.1"/>
    </source>
</evidence>
<dbReference type="FunFam" id="1.10.630.10:FF:000018">
    <property type="entry name" value="Cytochrome P450 monooxygenase"/>
    <property type="match status" value="1"/>
</dbReference>
<dbReference type="AlphaFoldDB" id="A0A2U9PTP7"/>
<keyword evidence="12" id="KW-0753">Steroid metabolism</keyword>
<evidence type="ECO:0000256" key="8">
    <source>
        <dbReference type="ARBA" id="ARBA00023004"/>
    </source>
</evidence>
<evidence type="ECO:0000256" key="10">
    <source>
        <dbReference type="ARBA" id="ARBA00023098"/>
    </source>
</evidence>
<keyword evidence="7 18" id="KW-0560">Oxidoreductase</keyword>
<evidence type="ECO:0000256" key="2">
    <source>
        <dbReference type="ARBA" id="ARBA00010617"/>
    </source>
</evidence>
<dbReference type="Gene3D" id="1.10.630.10">
    <property type="entry name" value="Cytochrome P450"/>
    <property type="match status" value="1"/>
</dbReference>
<reference evidence="19 20" key="1">
    <citation type="journal article" date="2013" name="Genome Announc.">
        <title>Draft genome sequence of MKD8, a conjugal recipient Mycobacterium smegmatis strain.</title>
        <authorList>
            <person name="Gray T.A."/>
            <person name="Palumbo M.J."/>
            <person name="Derbyshire K.M."/>
        </authorList>
    </citation>
    <scope>NUCLEOTIDE SEQUENCE [LARGE SCALE GENOMIC DNA]</scope>
    <source>
        <strain evidence="19 20">MKD8</strain>
    </source>
</reference>
<dbReference type="Proteomes" id="UP000011200">
    <property type="component" value="Chromosome"/>
</dbReference>
<evidence type="ECO:0000256" key="9">
    <source>
        <dbReference type="ARBA" id="ARBA00023033"/>
    </source>
</evidence>
<evidence type="ECO:0000313" key="20">
    <source>
        <dbReference type="Proteomes" id="UP000011200"/>
    </source>
</evidence>
<comment type="cofactor">
    <cofactor evidence="1">
        <name>heme</name>
        <dbReference type="ChEBI" id="CHEBI:30413"/>
    </cofactor>
</comment>
<dbReference type="PANTHER" id="PTHR46696:SF4">
    <property type="entry name" value="BIOTIN BIOSYNTHESIS CYTOCHROME P450"/>
    <property type="match status" value="1"/>
</dbReference>
<dbReference type="PRINTS" id="PR00385">
    <property type="entry name" value="P450"/>
</dbReference>
<keyword evidence="5 18" id="KW-0479">Metal-binding</keyword>
<evidence type="ECO:0000256" key="14">
    <source>
        <dbReference type="ARBA" id="ARBA00070775"/>
    </source>
</evidence>
<dbReference type="Pfam" id="PF00067">
    <property type="entry name" value="p450"/>
    <property type="match status" value="1"/>
</dbReference>
<dbReference type="GO" id="GO:0036199">
    <property type="term" value="F:cholest-4-en-3-one 26-monooxygenase activity"/>
    <property type="evidence" value="ECO:0007669"/>
    <property type="project" value="TreeGrafter"/>
</dbReference>
<organism evidence="19 20">
    <name type="scientific">Mycolicibacterium smegmatis (strain MKD8)</name>
    <name type="common">Mycobacterium smegmatis</name>
    <dbReference type="NCBI Taxonomy" id="1214915"/>
    <lineage>
        <taxon>Bacteria</taxon>
        <taxon>Bacillati</taxon>
        <taxon>Actinomycetota</taxon>
        <taxon>Actinomycetes</taxon>
        <taxon>Mycobacteriales</taxon>
        <taxon>Mycobacteriaceae</taxon>
        <taxon>Mycolicibacterium</taxon>
    </lineage>
</organism>
<evidence type="ECO:0000256" key="12">
    <source>
        <dbReference type="ARBA" id="ARBA00023221"/>
    </source>
</evidence>
<keyword evidence="3" id="KW-0153">Cholesterol metabolism</keyword>
<dbReference type="InterPro" id="IPR002397">
    <property type="entry name" value="Cyt_P450_B"/>
</dbReference>
<evidence type="ECO:0000256" key="4">
    <source>
        <dbReference type="ARBA" id="ARBA00022617"/>
    </source>
</evidence>
<evidence type="ECO:0000256" key="3">
    <source>
        <dbReference type="ARBA" id="ARBA00022548"/>
    </source>
</evidence>
<evidence type="ECO:0000256" key="6">
    <source>
        <dbReference type="ARBA" id="ARBA00022963"/>
    </source>
</evidence>
<evidence type="ECO:0000256" key="17">
    <source>
        <dbReference type="ARBA" id="ARBA00083909"/>
    </source>
</evidence>
<keyword evidence="10" id="KW-0443">Lipid metabolism</keyword>
<protein>
    <recommendedName>
        <fullName evidence="14">Steroid C26-monooxygenase</fullName>
    </recommendedName>
    <alternativeName>
        <fullName evidence="15">Cholest-4-en-3-one C26-monooxygenase</fullName>
    </alternativeName>
    <alternativeName>
        <fullName evidence="17">Cholesterol C26-monooxygenase</fullName>
    </alternativeName>
    <alternativeName>
        <fullName evidence="16">Steroid C27-monooxygenase</fullName>
    </alternativeName>
</protein>